<gene>
    <name evidence="2" type="ORF">J3U88_32385</name>
</gene>
<protein>
    <submittedName>
        <fullName evidence="2">Uncharacterized protein</fullName>
    </submittedName>
</protein>
<dbReference type="Proteomes" id="UP000664417">
    <property type="component" value="Unassembled WGS sequence"/>
</dbReference>
<sequence length="1428" mass="163086">MQFLSGQVPLLILRPTGTSVMVGLIDLPPSEVDVYTNYLTAAMKRWGKLAQRKHRETDTIKSDRCINIKSDRCINTKSNVADFNNACGFVGIGPWNFLSLTLVSEKGLATELAFLGHSRGQSYTFAHDYSLALDLREQDPGEEAYFTQVNTFVAMMRTTGLTHLLGISNKNDGNPDSDGDAWRHKLDLNPAEKTDIYTRTVGRQKHNFTFHAHLQPLTLEHIYSGKDSIYGLLTKPTEPAATDADPAAADAEAAAADAEPAAADAEAAAADAESAAAEAEPSPKGHSRLPGENELLMLYQMKFNPLLKIRNYAHLKKLAYLAVVKLFHDYLLDFCEPEKNQPISFVRPFISDGFFDFSVIIRGTCIPTADRLMLKFKQLTVKGLSELLKDKLDLLVKEELKCWGPEADDVSLFKLTHTTSGVPCTLLKNAEQDIVKNPDWTTEKKYKEYLKGLEKYLNQDDEDFGVSTMVSAKVDQLHEAQKVAEEIHALVRNENDTCPLLTKTQNKRTLLNGRYDLELFSACRQLSLKHYIAALQVFKIQLNYPKEKMKPFHARAASIILTLKSKLGVPTAHPQSPSSLEAEQKFFNPDADCTFFSKANLGMIFRDLDSSIKASSSLKEYPEVEDRITTAINWWTNHTSEYIENYKLQYYFSDFLTEHLSDYVSSETLEMVNTVFCSIDRFLVDPLSFSFYLDVLKYLNYFFKVILSLTEVKDLKTEVKDSEATETAGGFYRFDPEGLRVEKKPAPSSKSLIGMEAYLSDFCDFAQRAFSQRQFGDFPNHDRSMSRLIDLKVAHSKKLKSCSWMIDNFFTEVQNWLFAEIDHMLKDAKNQLISNKNLRHYKITLTFWHIKEKTKDSGPQKKIRMRPVRTKKHKKFNKSSNQPLALRRAKSNLIKTLLSWKSKDRIKQTFLPYFTSSPELSLDGKLNGVSLNARHLSSFESLILVTHEMGHVFDNFLKDTIGPQKVLTLKRSTTSSQGRLNEHLTELLGARFAASPFPESNGSNRIFTEARCDLMVFRTCFSPLSGVIDSPAVNKIYHPEFPRVQHLPLGLEHDIIDDFFLSMTFQFTLLAKIRTSAIEELWDRLCLGHTILKYFHYFDSSNLVFDDTGPKEAYSTLWAAFWLDQKATHLMPELTKDSFEIHKSEFTQFSLKEQWQSFTNNKLPYLIERLSSCEDSPLKSRHRETYGAENKNMLDPSKIPSPQGRSDRYNRIINSAYKLITKPLEGSFEYFFLKALAKPHNAIHVKHAYVKPVALQKVQDLFCWVNGIKPSTLDLNKPEEHQIKELFPWLEELEASPHDPNKPKKFEVKDLFSWPLYRKSSTFNLVKPEVCYATVLQLCGLINLGFSQNLRKPKDLQEDASNETETSPAHQCLESKFPKDYPGYLYHQEQQQLGRVRRLVNGILHQGALHSVNRDLTRRGFWNDLTES</sequence>
<feature type="compositionally biased region" description="Low complexity" evidence="1">
    <location>
        <begin position="265"/>
        <end position="282"/>
    </location>
</feature>
<name>A0A8J7U637_9BACT</name>
<accession>A0A8J7U637</accession>
<organism evidence="2 3">
    <name type="scientific">Acanthopleuribacter pedis</name>
    <dbReference type="NCBI Taxonomy" id="442870"/>
    <lineage>
        <taxon>Bacteria</taxon>
        <taxon>Pseudomonadati</taxon>
        <taxon>Acidobacteriota</taxon>
        <taxon>Holophagae</taxon>
        <taxon>Acanthopleuribacterales</taxon>
        <taxon>Acanthopleuribacteraceae</taxon>
        <taxon>Acanthopleuribacter</taxon>
    </lineage>
</organism>
<evidence type="ECO:0000256" key="1">
    <source>
        <dbReference type="SAM" id="MobiDB-lite"/>
    </source>
</evidence>
<evidence type="ECO:0000313" key="2">
    <source>
        <dbReference type="EMBL" id="MBO1323208.1"/>
    </source>
</evidence>
<dbReference type="RefSeq" id="WP_207863228.1">
    <property type="nucleotide sequence ID" value="NZ_JAFREP010000053.1"/>
</dbReference>
<proteinExistence type="predicted"/>
<evidence type="ECO:0000313" key="3">
    <source>
        <dbReference type="Proteomes" id="UP000664417"/>
    </source>
</evidence>
<dbReference type="EMBL" id="JAFREP010000053">
    <property type="protein sequence ID" value="MBO1323208.1"/>
    <property type="molecule type" value="Genomic_DNA"/>
</dbReference>
<keyword evidence="3" id="KW-1185">Reference proteome</keyword>
<reference evidence="2" key="1">
    <citation type="submission" date="2021-03" db="EMBL/GenBank/DDBJ databases">
        <authorList>
            <person name="Wang G."/>
        </authorList>
    </citation>
    <scope>NUCLEOTIDE SEQUENCE</scope>
    <source>
        <strain evidence="2">KCTC 12899</strain>
    </source>
</reference>
<feature type="region of interest" description="Disordered" evidence="1">
    <location>
        <begin position="265"/>
        <end position="288"/>
    </location>
</feature>
<comment type="caution">
    <text evidence="2">The sequence shown here is derived from an EMBL/GenBank/DDBJ whole genome shotgun (WGS) entry which is preliminary data.</text>
</comment>